<keyword evidence="3" id="KW-0663">Pyridoxal phosphate</keyword>
<name>A0A7R9LJX2_9ACAR</name>
<dbReference type="AlphaFoldDB" id="A0A7R9LJX2"/>
<dbReference type="Proteomes" id="UP000759131">
    <property type="component" value="Unassembled WGS sequence"/>
</dbReference>
<dbReference type="InterPro" id="IPR022643">
    <property type="entry name" value="De-COase2_C"/>
</dbReference>
<gene>
    <name evidence="7" type="ORF">OSB1V03_LOCUS18852</name>
</gene>
<evidence type="ECO:0000313" key="7">
    <source>
        <dbReference type="EMBL" id="CAD7641823.1"/>
    </source>
</evidence>
<keyword evidence="8" id="KW-1185">Reference proteome</keyword>
<dbReference type="Pfam" id="PF02784">
    <property type="entry name" value="Orn_Arg_deC_N"/>
    <property type="match status" value="2"/>
</dbReference>
<dbReference type="Gene3D" id="2.40.37.10">
    <property type="entry name" value="Lyase, Ornithine Decarboxylase, Chain A, domain 1"/>
    <property type="match status" value="1"/>
</dbReference>
<dbReference type="GO" id="GO:0005737">
    <property type="term" value="C:cytoplasm"/>
    <property type="evidence" value="ECO:0007669"/>
    <property type="project" value="TreeGrafter"/>
</dbReference>
<dbReference type="InterPro" id="IPR009006">
    <property type="entry name" value="Ala_racemase/Decarboxylase_C"/>
</dbReference>
<dbReference type="InterPro" id="IPR029066">
    <property type="entry name" value="PLP-binding_barrel"/>
</dbReference>
<evidence type="ECO:0008006" key="9">
    <source>
        <dbReference type="Google" id="ProtNLM"/>
    </source>
</evidence>
<dbReference type="PANTHER" id="PTHR11482:SF6">
    <property type="entry name" value="ORNITHINE DECARBOXYLASE 1-RELATED"/>
    <property type="match status" value="1"/>
</dbReference>
<accession>A0A7R9LJX2</accession>
<dbReference type="InterPro" id="IPR002433">
    <property type="entry name" value="Orn_de-COase"/>
</dbReference>
<sequence length="439" mass="50939">MSFKTFIEKNIDLSSDESFCVLKSDHVIERHEEWQRLLPRVKQYFSLKFNSFEPFLRILSEFGFHFEVSNRTDLKVLDEIGVNFTRVLSTNCCKSDAFVAELKSISDHVIERHEEWQRLLPRVKQYFSLKFNSFEPFLRILSEFGFHFEVSNRTDLKVLDEIGVNFTRVLSTNCCKSDEFVAELKSRGISLLCIDCEHELQRVVSIHATTRVLLRICLEKNSKFGLNLELISNFLQKSKSLRIKVIGVSIRANNALQLEMALIAAKMAFDLGFKAGLEMKVLDICGDFARIEDISHIINENIETNFKNTTIIAEMSRFFTEYAFVLFTKIIAKRKTAQNIHYYLNDGIFGSFRDVYVSDRHPEPNFLLINDWRRRPVNESIVWGPTCDSSDCVLRSIEMPELFVGEWVLWEGMGSHCYSASKHSFNGISLPKYKVFSNN</sequence>
<evidence type="ECO:0000256" key="4">
    <source>
        <dbReference type="ARBA" id="ARBA00023239"/>
    </source>
</evidence>
<dbReference type="SUPFAM" id="SSF50621">
    <property type="entry name" value="Alanine racemase C-terminal domain-like"/>
    <property type="match status" value="1"/>
</dbReference>
<feature type="domain" description="Orn/DAP/Arg decarboxylase 2 N-terminal" evidence="6">
    <location>
        <begin position="107"/>
        <end position="320"/>
    </location>
</feature>
<dbReference type="EMBL" id="OC880520">
    <property type="protein sequence ID" value="CAD7641823.1"/>
    <property type="molecule type" value="Genomic_DNA"/>
</dbReference>
<dbReference type="SUPFAM" id="SSF51419">
    <property type="entry name" value="PLP-binding barrel"/>
    <property type="match status" value="2"/>
</dbReference>
<organism evidence="7">
    <name type="scientific">Medioppia subpectinata</name>
    <dbReference type="NCBI Taxonomy" id="1979941"/>
    <lineage>
        <taxon>Eukaryota</taxon>
        <taxon>Metazoa</taxon>
        <taxon>Ecdysozoa</taxon>
        <taxon>Arthropoda</taxon>
        <taxon>Chelicerata</taxon>
        <taxon>Arachnida</taxon>
        <taxon>Acari</taxon>
        <taxon>Acariformes</taxon>
        <taxon>Sarcoptiformes</taxon>
        <taxon>Oribatida</taxon>
        <taxon>Brachypylina</taxon>
        <taxon>Oppioidea</taxon>
        <taxon>Oppiidae</taxon>
        <taxon>Medioppia</taxon>
    </lineage>
</organism>
<evidence type="ECO:0000313" key="8">
    <source>
        <dbReference type="Proteomes" id="UP000759131"/>
    </source>
</evidence>
<evidence type="ECO:0000256" key="3">
    <source>
        <dbReference type="ARBA" id="ARBA00022898"/>
    </source>
</evidence>
<proteinExistence type="inferred from homology"/>
<protein>
    <recommendedName>
        <fullName evidence="9">Ornithine decarboxylase</fullName>
    </recommendedName>
</protein>
<dbReference type="InterPro" id="IPR022644">
    <property type="entry name" value="De-COase2_N"/>
</dbReference>
<dbReference type="GO" id="GO:0033387">
    <property type="term" value="P:putrescine biosynthetic process from arginine, via ornithine"/>
    <property type="evidence" value="ECO:0007669"/>
    <property type="project" value="TreeGrafter"/>
</dbReference>
<reference evidence="7" key="1">
    <citation type="submission" date="2020-11" db="EMBL/GenBank/DDBJ databases">
        <authorList>
            <person name="Tran Van P."/>
        </authorList>
    </citation>
    <scope>NUCLEOTIDE SEQUENCE</scope>
</reference>
<comment type="similarity">
    <text evidence="2">Belongs to the Orn/Lys/Arg decarboxylase class-II family.</text>
</comment>
<evidence type="ECO:0000259" key="6">
    <source>
        <dbReference type="Pfam" id="PF02784"/>
    </source>
</evidence>
<evidence type="ECO:0000256" key="2">
    <source>
        <dbReference type="ARBA" id="ARBA00008872"/>
    </source>
</evidence>
<feature type="non-terminal residue" evidence="7">
    <location>
        <position position="439"/>
    </location>
</feature>
<evidence type="ECO:0000259" key="5">
    <source>
        <dbReference type="Pfam" id="PF00278"/>
    </source>
</evidence>
<feature type="domain" description="Orn/DAP/Arg decarboxylase 2 N-terminal" evidence="6">
    <location>
        <begin position="25"/>
        <end position="101"/>
    </location>
</feature>
<dbReference type="PRINTS" id="PR01182">
    <property type="entry name" value="ORNDCRBXLASE"/>
</dbReference>
<dbReference type="GO" id="GO:0004586">
    <property type="term" value="F:ornithine decarboxylase activity"/>
    <property type="evidence" value="ECO:0007669"/>
    <property type="project" value="TreeGrafter"/>
</dbReference>
<dbReference type="EMBL" id="CAJPIZ010025945">
    <property type="protein sequence ID" value="CAG2118902.1"/>
    <property type="molecule type" value="Genomic_DNA"/>
</dbReference>
<feature type="domain" description="Orn/DAP/Arg decarboxylase 2 C-terminal" evidence="5">
    <location>
        <begin position="322"/>
        <end position="414"/>
    </location>
</feature>
<keyword evidence="4" id="KW-0456">Lyase</keyword>
<evidence type="ECO:0000256" key="1">
    <source>
        <dbReference type="ARBA" id="ARBA00001933"/>
    </source>
</evidence>
<dbReference type="OrthoDB" id="5034579at2759"/>
<dbReference type="PANTHER" id="PTHR11482">
    <property type="entry name" value="ARGININE/DIAMINOPIMELATE/ORNITHINE DECARBOXYLASE"/>
    <property type="match status" value="1"/>
</dbReference>
<comment type="cofactor">
    <cofactor evidence="1">
        <name>pyridoxal 5'-phosphate</name>
        <dbReference type="ChEBI" id="CHEBI:597326"/>
    </cofactor>
</comment>
<dbReference type="Gene3D" id="3.20.20.10">
    <property type="entry name" value="Alanine racemase"/>
    <property type="match status" value="2"/>
</dbReference>
<dbReference type="Pfam" id="PF00278">
    <property type="entry name" value="Orn_DAP_Arg_deC"/>
    <property type="match status" value="1"/>
</dbReference>